<sequence length="137" mass="16327">MKFMFEVHTTSCKPIYIYLDEKIRLTELYETISIDIENNTMLTRSDVLDIFVQNHDETKSIPKNHDILDEFLEENPKYFTKWNGSLHKNIHKLYIMDKEYITRIKNNKPAPIYTNEPIIENYSVVGLLKTAFMSIYL</sequence>
<organism evidence="1">
    <name type="scientific">viral metagenome</name>
    <dbReference type="NCBI Taxonomy" id="1070528"/>
    <lineage>
        <taxon>unclassified sequences</taxon>
        <taxon>metagenomes</taxon>
        <taxon>organismal metagenomes</taxon>
    </lineage>
</organism>
<reference evidence="1" key="1">
    <citation type="journal article" date="2020" name="Nature">
        <title>Giant virus diversity and host interactions through global metagenomics.</title>
        <authorList>
            <person name="Schulz F."/>
            <person name="Roux S."/>
            <person name="Paez-Espino D."/>
            <person name="Jungbluth S."/>
            <person name="Walsh D.A."/>
            <person name="Denef V.J."/>
            <person name="McMahon K.D."/>
            <person name="Konstantinidis K.T."/>
            <person name="Eloe-Fadrosh E.A."/>
            <person name="Kyrpides N.C."/>
            <person name="Woyke T."/>
        </authorList>
    </citation>
    <scope>NUCLEOTIDE SEQUENCE</scope>
    <source>
        <strain evidence="1">GVMAG-M-3300024261-26</strain>
    </source>
</reference>
<name>A0A6C0IPV8_9ZZZZ</name>
<dbReference type="AlphaFoldDB" id="A0A6C0IPV8"/>
<evidence type="ECO:0000313" key="1">
    <source>
        <dbReference type="EMBL" id="QHT94630.1"/>
    </source>
</evidence>
<protein>
    <submittedName>
        <fullName evidence="1">Uncharacterized protein</fullName>
    </submittedName>
</protein>
<proteinExistence type="predicted"/>
<accession>A0A6C0IPV8</accession>
<dbReference type="EMBL" id="MN740228">
    <property type="protein sequence ID" value="QHT94630.1"/>
    <property type="molecule type" value="Genomic_DNA"/>
</dbReference>